<feature type="region of interest" description="Disordered" evidence="9">
    <location>
        <begin position="1146"/>
        <end position="1175"/>
    </location>
</feature>
<dbReference type="SUPFAM" id="SSF53335">
    <property type="entry name" value="S-adenosyl-L-methionine-dependent methyltransferases"/>
    <property type="match status" value="1"/>
</dbReference>
<dbReference type="PRINTS" id="PR00105">
    <property type="entry name" value="C5METTRFRASE"/>
</dbReference>
<dbReference type="PROSITE" id="PS51038">
    <property type="entry name" value="BAH"/>
    <property type="match status" value="1"/>
</dbReference>
<dbReference type="Gene3D" id="3.40.50.150">
    <property type="entry name" value="Vaccinia Virus protein VP39"/>
    <property type="match status" value="1"/>
</dbReference>
<dbReference type="InterPro" id="IPR018117">
    <property type="entry name" value="C5_DNA_meth_AS"/>
</dbReference>
<dbReference type="GO" id="GO:0044027">
    <property type="term" value="P:negative regulation of gene expression via chromosomal CpG island methylation"/>
    <property type="evidence" value="ECO:0007669"/>
    <property type="project" value="TreeGrafter"/>
</dbReference>
<dbReference type="InterPro" id="IPR001025">
    <property type="entry name" value="BAH_dom"/>
</dbReference>
<keyword evidence="6" id="KW-0238">DNA-binding</keyword>
<dbReference type="GO" id="GO:0003886">
    <property type="term" value="F:DNA (cytosine-5-)-methyltransferase activity"/>
    <property type="evidence" value="ECO:0007669"/>
    <property type="project" value="UniProtKB-EC"/>
</dbReference>
<dbReference type="Pfam" id="PF00145">
    <property type="entry name" value="DNA_methylase"/>
    <property type="match status" value="1"/>
</dbReference>
<evidence type="ECO:0000256" key="4">
    <source>
        <dbReference type="ARBA" id="ARBA00022679"/>
    </source>
</evidence>
<dbReference type="GO" id="GO:0032259">
    <property type="term" value="P:methylation"/>
    <property type="evidence" value="ECO:0007669"/>
    <property type="project" value="UniProtKB-KW"/>
</dbReference>
<evidence type="ECO:0000256" key="5">
    <source>
        <dbReference type="ARBA" id="ARBA00022691"/>
    </source>
</evidence>
<feature type="region of interest" description="Disordered" evidence="9">
    <location>
        <begin position="1"/>
        <end position="102"/>
    </location>
</feature>
<dbReference type="Gene3D" id="3.90.120.10">
    <property type="entry name" value="DNA Methylase, subunit A, domain 2"/>
    <property type="match status" value="1"/>
</dbReference>
<dbReference type="EMBL" id="RIBY02000180">
    <property type="protein sequence ID" value="KAH9844997.1"/>
    <property type="molecule type" value="Genomic_DNA"/>
</dbReference>
<dbReference type="PANTHER" id="PTHR10629:SF54">
    <property type="entry name" value="DNA METHYLTRANSFERASE DIM-2"/>
    <property type="match status" value="1"/>
</dbReference>
<comment type="subcellular location">
    <subcellularLocation>
        <location evidence="1">Nucleus</location>
    </subcellularLocation>
</comment>
<keyword evidence="4 8" id="KW-0808">Transferase</keyword>
<evidence type="ECO:0000256" key="6">
    <source>
        <dbReference type="ARBA" id="ARBA00023125"/>
    </source>
</evidence>
<dbReference type="PANTHER" id="PTHR10629">
    <property type="entry name" value="CYTOSINE-SPECIFIC METHYLTRANSFERASE"/>
    <property type="match status" value="1"/>
</dbReference>
<sequence>MADSRSVVDVYHYSSSESSDTACGIGPRKRRRVHRSGSGGSSTGRSNLEDVDTDPTSLDEQPATRPCTAPARNEQVSMRGRRRRVTHVTVPGPAYPRSQYLPMHTDVPSAPVAEHEAFPSLLQAAHNAIHADARDETEYVFVHLEDFAIYRTNSEPQTVEEEDSREEGTKRKPLRGSHANELIGLQQLQVHKGPGELLFDGVLSCRGVRRYVQGVPFSTLSIDYGEVEAGIDGCVFIQSQLAKRHHPTIWYQLDRPAQEYARFYNPFQWLAQFTRYFVDCLMDTENVGLQHFRSTFYRQLQDKYAGREGFHTWLRNAPLLCGSRDFRATINANISFLWKECYGLPDSKKDLLRQPLWGEVDELQLTAIPRQQHEKKCTVVTPYAYNSFKHMYFADQLAMHIPEPEISRQMARRKLELGLTPLGTRDGCCPEHVIAPKPVQVRPGDVVALRPDTNGPWKSKAAVWYGCVQQVRDDTPGRELHIIWLYDPRDTTIGTATYLFKNELFLSDNCDDRPLSDVIGKVNVEWYVKNPAATPGLFVRQKFRTVHEEDTNDFVSLKQSDFSCGCGQKTPVYTECAQSYSVNQTVLVQQTPDSGKDAVALQPAQILAFDEGSKRVLVRLLELATVTDPNARLNELRSTSLVVSVAPSRIVRKCHVRFVDHHARDHKSGIPTPYDRDGAGDCFFIRRPSPQDRDQEFQEPQDVSELQNDSDGMGHVRAKAAKLRGMGIFCGGGSLDRGLEDGGAVEFKYAVDWAERALHTYRANCRNAEDVKFWLGSVNDYHAKALCGMHDAVVAGPGQVDLISAGSPCPGFSMLQGNKLSTQSRANASMIASVVSFVDLYSPKYCIVENVVAMTYPGGENKDENVFCQIISAFVAMGYQVQQFLMEAWTHGSSQQRSRLFIVASAPGLEPFLEPPYTHQHPPSMQMKGRALGRLTNGLAFSMRKHNNDFKPPFAHIGPRQATRDLPDIADAQVQLCTQFPDHRTPCELSRQLRTCIALTPIRPEGIGLVQAYHANRVPLGSETWKYIQGLNKSRRRLNSKTFTRVLPDHLFPTIITAMQVHDGNTGQCLHWSQNRMLTVMEARRAQGFLDDEVIIGSPAQQIKIIGNSVDRKVSTVLGLALRESWLKSSDTRHAEVSSVFENPCDATPAANRDMDVEVTTRPRSSTKSTTDYRGAASTYDLERGAWEDAADYGNGELTPRDEPSIITMMPSRDTFQPTLDGDYTTLNLISFVRAETTILQDACDHLTCRQAIQARVQQRIGSICRYLHSIFGVLKIHTPVSRAVLDPTFKPPLFFRFIELISEGGDQDLCYSRKQLVKVVSDAVEQRGPFGCELGSEGEKEAWADFHQAINAAVRLYGYSHEEVGVFVGYVKGLHAVVAERKDIGDLRLYGPQKRPTAVVRVARTVWDNFK</sequence>
<evidence type="ECO:0000313" key="12">
    <source>
        <dbReference type="Proteomes" id="UP001138500"/>
    </source>
</evidence>
<dbReference type="PROSITE" id="PS00094">
    <property type="entry name" value="C5_MTASE_1"/>
    <property type="match status" value="1"/>
</dbReference>
<evidence type="ECO:0000256" key="7">
    <source>
        <dbReference type="ARBA" id="ARBA00023242"/>
    </source>
</evidence>
<dbReference type="GO" id="GO:0005634">
    <property type="term" value="C:nucleus"/>
    <property type="evidence" value="ECO:0007669"/>
    <property type="project" value="UniProtKB-SubCell"/>
</dbReference>
<keyword evidence="7" id="KW-0539">Nucleus</keyword>
<evidence type="ECO:0000256" key="3">
    <source>
        <dbReference type="ARBA" id="ARBA00022603"/>
    </source>
</evidence>
<proteinExistence type="inferred from homology"/>
<comment type="similarity">
    <text evidence="8">Belongs to the class I-like SAM-binding methyltransferase superfamily. C5-methyltransferase family.</text>
</comment>
<protein>
    <recommendedName>
        <fullName evidence="2">DNA (cytosine-5-)-methyltransferase</fullName>
        <ecNumber evidence="2">2.1.1.37</ecNumber>
    </recommendedName>
</protein>
<gene>
    <name evidence="11" type="ORF">Tdes44962_MAKER06983</name>
</gene>
<dbReference type="Proteomes" id="UP001138500">
    <property type="component" value="Unassembled WGS sequence"/>
</dbReference>
<reference evidence="11 12" key="1">
    <citation type="journal article" date="2018" name="IMA Fungus">
        <title>IMA Genome-F 10: Nine draft genome sequences of Claviceps purpurea s.lat., including C. arundinis, C. humidiphila, and C. cf. spartinae, pseudomolecules for the pitch canker pathogen Fusarium circinatum, draft genome of Davidsoniella eucalypti, Grosmannia galeiformis, Quambalaria eucalypti, and Teratosphaeria destructans.</title>
        <authorList>
            <person name="Wingfield B.D."/>
            <person name="Liu M."/>
            <person name="Nguyen H.D."/>
            <person name="Lane F.A."/>
            <person name="Morgan S.W."/>
            <person name="De Vos L."/>
            <person name="Wilken P.M."/>
            <person name="Duong T.A."/>
            <person name="Aylward J."/>
            <person name="Coetzee M.P."/>
            <person name="Dadej K."/>
            <person name="De Beer Z.W."/>
            <person name="Findlay W."/>
            <person name="Havenga M."/>
            <person name="Kolarik M."/>
            <person name="Menzies J.G."/>
            <person name="Naidoo K."/>
            <person name="Pochopski O."/>
            <person name="Shoukouhi P."/>
            <person name="Santana Q.C."/>
            <person name="Seifert K.A."/>
            <person name="Soal N."/>
            <person name="Steenkamp E.T."/>
            <person name="Tatham C.T."/>
            <person name="van der Nest M.A."/>
            <person name="Wingfield M.J."/>
        </authorList>
    </citation>
    <scope>NUCLEOTIDE SEQUENCE [LARGE SCALE GENOMIC DNA]</scope>
    <source>
        <strain evidence="11">CMW44962</strain>
    </source>
</reference>
<name>A0A9W7W6L0_9PEZI</name>
<evidence type="ECO:0000256" key="9">
    <source>
        <dbReference type="SAM" id="MobiDB-lite"/>
    </source>
</evidence>
<dbReference type="OrthoDB" id="5376140at2759"/>
<evidence type="ECO:0000256" key="8">
    <source>
        <dbReference type="PROSITE-ProRule" id="PRU01016"/>
    </source>
</evidence>
<feature type="region of interest" description="Disordered" evidence="9">
    <location>
        <begin position="690"/>
        <end position="711"/>
    </location>
</feature>
<dbReference type="InterPro" id="IPR001525">
    <property type="entry name" value="C5_MeTfrase"/>
</dbReference>
<keyword evidence="5 8" id="KW-0949">S-adenosyl-L-methionine</keyword>
<dbReference type="GO" id="GO:0003682">
    <property type="term" value="F:chromatin binding"/>
    <property type="evidence" value="ECO:0007669"/>
    <property type="project" value="InterPro"/>
</dbReference>
<dbReference type="EC" id="2.1.1.37" evidence="2"/>
<evidence type="ECO:0000256" key="1">
    <source>
        <dbReference type="ARBA" id="ARBA00004123"/>
    </source>
</evidence>
<organism evidence="11 12">
    <name type="scientific">Teratosphaeria destructans</name>
    <dbReference type="NCBI Taxonomy" id="418781"/>
    <lineage>
        <taxon>Eukaryota</taxon>
        <taxon>Fungi</taxon>
        <taxon>Dikarya</taxon>
        <taxon>Ascomycota</taxon>
        <taxon>Pezizomycotina</taxon>
        <taxon>Dothideomycetes</taxon>
        <taxon>Dothideomycetidae</taxon>
        <taxon>Mycosphaerellales</taxon>
        <taxon>Teratosphaeriaceae</taxon>
        <taxon>Teratosphaeria</taxon>
    </lineage>
</organism>
<feature type="active site" evidence="8">
    <location>
        <position position="809"/>
    </location>
</feature>
<dbReference type="GO" id="GO:0003677">
    <property type="term" value="F:DNA binding"/>
    <property type="evidence" value="ECO:0007669"/>
    <property type="project" value="UniProtKB-KW"/>
</dbReference>
<evidence type="ECO:0000259" key="10">
    <source>
        <dbReference type="PROSITE" id="PS51038"/>
    </source>
</evidence>
<dbReference type="Gene3D" id="2.30.30.490">
    <property type="match status" value="1"/>
</dbReference>
<accession>A0A9W7W6L0</accession>
<reference evidence="11 12" key="2">
    <citation type="journal article" date="2021" name="Curr. Genet.">
        <title>Genetic response to nitrogen starvation in the aggressive Eucalyptus foliar pathogen Teratosphaeria destructans.</title>
        <authorList>
            <person name="Havenga M."/>
            <person name="Wingfield B.D."/>
            <person name="Wingfield M.J."/>
            <person name="Dreyer L.L."/>
            <person name="Roets F."/>
            <person name="Aylward J."/>
        </authorList>
    </citation>
    <scope>NUCLEOTIDE SEQUENCE [LARGE SCALE GENOMIC DNA]</scope>
    <source>
        <strain evidence="11">CMW44962</strain>
    </source>
</reference>
<evidence type="ECO:0000313" key="11">
    <source>
        <dbReference type="EMBL" id="KAH9844997.1"/>
    </source>
</evidence>
<dbReference type="InterPro" id="IPR050390">
    <property type="entry name" value="C5-Methyltransferase"/>
</dbReference>
<dbReference type="InterPro" id="IPR043151">
    <property type="entry name" value="BAH_sf"/>
</dbReference>
<dbReference type="Pfam" id="PF25423">
    <property type="entry name" value="DUF7893"/>
    <property type="match status" value="1"/>
</dbReference>
<feature type="region of interest" description="Disordered" evidence="9">
    <location>
        <begin position="153"/>
        <end position="176"/>
    </location>
</feature>
<keyword evidence="12" id="KW-1185">Reference proteome</keyword>
<dbReference type="InterPro" id="IPR057215">
    <property type="entry name" value="DUF7893"/>
</dbReference>
<evidence type="ECO:0000256" key="2">
    <source>
        <dbReference type="ARBA" id="ARBA00011975"/>
    </source>
</evidence>
<comment type="caution">
    <text evidence="11">The sequence shown here is derived from an EMBL/GenBank/DDBJ whole genome shotgun (WGS) entry which is preliminary data.</text>
</comment>
<keyword evidence="3 8" id="KW-0489">Methyltransferase</keyword>
<dbReference type="PROSITE" id="PS51679">
    <property type="entry name" value="SAM_MT_C5"/>
    <property type="match status" value="1"/>
</dbReference>
<dbReference type="InterPro" id="IPR029063">
    <property type="entry name" value="SAM-dependent_MTases_sf"/>
</dbReference>
<feature type="domain" description="BAH" evidence="10">
    <location>
        <begin position="439"/>
        <end position="558"/>
    </location>
</feature>